<dbReference type="Proteomes" id="UP000322454">
    <property type="component" value="Unassembled WGS sequence"/>
</dbReference>
<accession>A0A520XC81</accession>
<organism evidence="2 3">
    <name type="scientific">Candidatus Acidulodesulfobacterium acidiphilum</name>
    <dbReference type="NCBI Taxonomy" id="2597224"/>
    <lineage>
        <taxon>Bacteria</taxon>
        <taxon>Deltaproteobacteria</taxon>
        <taxon>Candidatus Acidulodesulfobacterales</taxon>
        <taxon>Candidatus Acidulodesulfobacterium</taxon>
    </lineage>
</organism>
<dbReference type="SUPFAM" id="SSF143120">
    <property type="entry name" value="YefM-like"/>
    <property type="match status" value="1"/>
</dbReference>
<evidence type="ECO:0000256" key="1">
    <source>
        <dbReference type="ARBA" id="ARBA00009981"/>
    </source>
</evidence>
<dbReference type="AlphaFoldDB" id="A0A520XC81"/>
<proteinExistence type="inferred from homology"/>
<comment type="caution">
    <text evidence="2">The sequence shown here is derived from an EMBL/GenBank/DDBJ whole genome shotgun (WGS) entry which is preliminary data.</text>
</comment>
<evidence type="ECO:0000313" key="2">
    <source>
        <dbReference type="EMBL" id="RZV38722.1"/>
    </source>
</evidence>
<dbReference type="InterPro" id="IPR036165">
    <property type="entry name" value="YefM-like_sf"/>
</dbReference>
<protein>
    <submittedName>
        <fullName evidence="2">Type II toxin-antitoxin system Phd/YefM family antitoxin</fullName>
    </submittedName>
</protein>
<comment type="similarity">
    <text evidence="1">Belongs to the phD/YefM antitoxin family.</text>
</comment>
<gene>
    <name evidence="2" type="ORF">EVJ48_06335</name>
</gene>
<dbReference type="EMBL" id="SHMQ01000015">
    <property type="protein sequence ID" value="RZV38722.1"/>
    <property type="molecule type" value="Genomic_DNA"/>
</dbReference>
<sequence>MLSITANELKTKGASILDNETVITVRGKRKFVVIDFDYYQYLRECELSRAIEDTKKDIENGRFIKESVKNHLKKLRNGL</sequence>
<evidence type="ECO:0000313" key="3">
    <source>
        <dbReference type="Proteomes" id="UP000322454"/>
    </source>
</evidence>
<reference evidence="2 3" key="1">
    <citation type="submission" date="2019-01" db="EMBL/GenBank/DDBJ databases">
        <title>Insights into ecological role of a new deltaproteobacterial order Candidatus Sinidesulfobacterales (Sva0485) by metagenomics and metatranscriptomics.</title>
        <authorList>
            <person name="Tan S."/>
            <person name="Liu J."/>
            <person name="Fang Y."/>
            <person name="Hedlund B."/>
            <person name="Lian Z.-H."/>
            <person name="Huang L.-Y."/>
            <person name="Li J.-T."/>
            <person name="Huang L.-N."/>
            <person name="Li W.-J."/>
            <person name="Jiang H.-C."/>
            <person name="Dong H.-L."/>
            <person name="Shu W.-S."/>
        </authorList>
    </citation>
    <scope>NUCLEOTIDE SEQUENCE [LARGE SCALE GENOMIC DNA]</scope>
    <source>
        <strain evidence="2">AP4</strain>
    </source>
</reference>
<name>A0A520XC81_9DELT</name>